<comment type="catalytic activity">
    <reaction evidence="23">
        <text>5alpha-cholest-8,14-dien-3beta-ol + NADPH + H(+) = 5alpha-cholest-8-en-3beta-ol + NADP(+)</text>
        <dbReference type="Rhea" id="RHEA:46456"/>
        <dbReference type="ChEBI" id="CHEBI:15378"/>
        <dbReference type="ChEBI" id="CHEBI:16608"/>
        <dbReference type="ChEBI" id="CHEBI:57783"/>
        <dbReference type="ChEBI" id="CHEBI:58349"/>
        <dbReference type="ChEBI" id="CHEBI:86131"/>
    </reaction>
</comment>
<evidence type="ECO:0000256" key="1">
    <source>
        <dbReference type="ARBA" id="ARBA00004127"/>
    </source>
</evidence>
<feature type="transmembrane region" description="Helical" evidence="25">
    <location>
        <begin position="217"/>
        <end position="234"/>
    </location>
</feature>
<dbReference type="GO" id="GO:0050613">
    <property type="term" value="F:Delta14-sterol reductase activity"/>
    <property type="evidence" value="ECO:0007669"/>
    <property type="project" value="UniProtKB-EC"/>
</dbReference>
<keyword evidence="14" id="KW-0756">Sterol biosynthesis</keyword>
<accession>A0AAW1QD54</accession>
<keyword evidence="17" id="KW-1207">Sterol metabolism</keyword>
<dbReference type="FunFam" id="1.20.120.1630:FF:000001">
    <property type="entry name" value="delta(14)-sterol reductase isoform X1"/>
    <property type="match status" value="1"/>
</dbReference>
<feature type="transmembrane region" description="Helical" evidence="25">
    <location>
        <begin position="94"/>
        <end position="112"/>
    </location>
</feature>
<keyword evidence="13" id="KW-0560">Oxidoreductase</keyword>
<dbReference type="Proteomes" id="UP001438707">
    <property type="component" value="Unassembled WGS sequence"/>
</dbReference>
<evidence type="ECO:0000256" key="24">
    <source>
        <dbReference type="ARBA" id="ARBA00049367"/>
    </source>
</evidence>
<dbReference type="Gene3D" id="1.20.120.1630">
    <property type="match status" value="1"/>
</dbReference>
<dbReference type="EC" id="1.3.1.70" evidence="5"/>
<dbReference type="GO" id="GO:0005789">
    <property type="term" value="C:endoplasmic reticulum membrane"/>
    <property type="evidence" value="ECO:0007669"/>
    <property type="project" value="UniProtKB-SubCell"/>
</dbReference>
<feature type="transmembrane region" description="Helical" evidence="25">
    <location>
        <begin position="357"/>
        <end position="383"/>
    </location>
</feature>
<comment type="caution">
    <text evidence="26">The sequence shown here is derived from an EMBL/GenBank/DDBJ whole genome shotgun (WGS) entry which is preliminary data.</text>
</comment>
<keyword evidence="11" id="KW-0752">Steroid biosynthesis</keyword>
<feature type="transmembrane region" description="Helical" evidence="25">
    <location>
        <begin position="12"/>
        <end position="39"/>
    </location>
</feature>
<evidence type="ECO:0000256" key="9">
    <source>
        <dbReference type="ARBA" id="ARBA00022778"/>
    </source>
</evidence>
<keyword evidence="10" id="KW-0256">Endoplasmic reticulum</keyword>
<dbReference type="InterPro" id="IPR018083">
    <property type="entry name" value="Sterol_reductase_CS"/>
</dbReference>
<dbReference type="GO" id="GO:0006695">
    <property type="term" value="P:cholesterol biosynthetic process"/>
    <property type="evidence" value="ECO:0007669"/>
    <property type="project" value="UniProtKB-KW"/>
</dbReference>
<keyword evidence="6" id="KW-0444">Lipid biosynthesis</keyword>
<comment type="pathway">
    <text evidence="3">Steroid biosynthesis; cholesterol biosynthesis.</text>
</comment>
<feature type="transmembrane region" description="Helical" evidence="25">
    <location>
        <begin position="51"/>
        <end position="73"/>
    </location>
</feature>
<keyword evidence="12 25" id="KW-1133">Transmembrane helix</keyword>
<evidence type="ECO:0000256" key="12">
    <source>
        <dbReference type="ARBA" id="ARBA00022989"/>
    </source>
</evidence>
<reference evidence="26 27" key="1">
    <citation type="journal article" date="2024" name="Nat. Commun.">
        <title>Phylogenomics reveals the evolutionary origins of lichenization in chlorophyte algae.</title>
        <authorList>
            <person name="Puginier C."/>
            <person name="Libourel C."/>
            <person name="Otte J."/>
            <person name="Skaloud P."/>
            <person name="Haon M."/>
            <person name="Grisel S."/>
            <person name="Petersen M."/>
            <person name="Berrin J.G."/>
            <person name="Delaux P.M."/>
            <person name="Dal Grande F."/>
            <person name="Keller J."/>
        </authorList>
    </citation>
    <scope>NUCLEOTIDE SEQUENCE [LARGE SCALE GENOMIC DNA]</scope>
    <source>
        <strain evidence="26 27">SAG 2145</strain>
    </source>
</reference>
<keyword evidence="16 25" id="KW-0472">Membrane</keyword>
<protein>
    <recommendedName>
        <fullName evidence="5">Delta(14)-sterol reductase</fullName>
        <ecNumber evidence="5">1.3.1.70</ecNumber>
    </recommendedName>
    <alternativeName>
        <fullName evidence="21">3-beta-hydroxysterol Delta (14)-reductase</fullName>
    </alternativeName>
    <alternativeName>
        <fullName evidence="19">C-14 sterol reductase</fullName>
    </alternativeName>
    <alternativeName>
        <fullName evidence="20">Sterol C14-reductase</fullName>
    </alternativeName>
</protein>
<evidence type="ECO:0000256" key="25">
    <source>
        <dbReference type="SAM" id="Phobius"/>
    </source>
</evidence>
<dbReference type="AlphaFoldDB" id="A0AAW1QD54"/>
<dbReference type="PROSITE" id="PS01017">
    <property type="entry name" value="STEROL_REDUCT_1"/>
    <property type="match status" value="1"/>
</dbReference>
<keyword evidence="27" id="KW-1185">Reference proteome</keyword>
<evidence type="ECO:0000313" key="26">
    <source>
        <dbReference type="EMBL" id="KAK9819327.1"/>
    </source>
</evidence>
<gene>
    <name evidence="26" type="ORF">WJX74_006480</name>
</gene>
<feature type="transmembrane region" description="Helical" evidence="25">
    <location>
        <begin position="254"/>
        <end position="272"/>
    </location>
</feature>
<evidence type="ECO:0000256" key="22">
    <source>
        <dbReference type="ARBA" id="ARBA00048100"/>
    </source>
</evidence>
<evidence type="ECO:0000256" key="6">
    <source>
        <dbReference type="ARBA" id="ARBA00022516"/>
    </source>
</evidence>
<dbReference type="PROSITE" id="PS01018">
    <property type="entry name" value="STEROL_REDUCT_2"/>
    <property type="match status" value="1"/>
</dbReference>
<keyword evidence="9" id="KW-0152">Cholesterol biosynthesis</keyword>
<feature type="transmembrane region" description="Helical" evidence="25">
    <location>
        <begin position="284"/>
        <end position="303"/>
    </location>
</feature>
<comment type="similarity">
    <text evidence="4">Belongs to the ERG4/ERG24 family.</text>
</comment>
<evidence type="ECO:0000256" key="17">
    <source>
        <dbReference type="ARBA" id="ARBA00023166"/>
    </source>
</evidence>
<evidence type="ECO:0000256" key="15">
    <source>
        <dbReference type="ARBA" id="ARBA00023098"/>
    </source>
</evidence>
<keyword evidence="7" id="KW-0153">Cholesterol metabolism</keyword>
<keyword evidence="18" id="KW-0753">Steroid metabolism</keyword>
<evidence type="ECO:0000256" key="2">
    <source>
        <dbReference type="ARBA" id="ARBA00004586"/>
    </source>
</evidence>
<evidence type="ECO:0000256" key="21">
    <source>
        <dbReference type="ARBA" id="ARBA00032210"/>
    </source>
</evidence>
<dbReference type="EMBL" id="JALJOS010000048">
    <property type="protein sequence ID" value="KAK9819327.1"/>
    <property type="molecule type" value="Genomic_DNA"/>
</dbReference>
<evidence type="ECO:0000256" key="16">
    <source>
        <dbReference type="ARBA" id="ARBA00023136"/>
    </source>
</evidence>
<evidence type="ECO:0000256" key="11">
    <source>
        <dbReference type="ARBA" id="ARBA00022955"/>
    </source>
</evidence>
<evidence type="ECO:0000256" key="3">
    <source>
        <dbReference type="ARBA" id="ARBA00004770"/>
    </source>
</evidence>
<evidence type="ECO:0000256" key="4">
    <source>
        <dbReference type="ARBA" id="ARBA00005402"/>
    </source>
</evidence>
<feature type="transmembrane region" description="Helical" evidence="25">
    <location>
        <begin position="127"/>
        <end position="147"/>
    </location>
</feature>
<sequence>MFARTPQTAHHFEFWGPYLGPVAIICGLPLVTFFLQWYVAIFTTDGVHTNFTWVGGAVVVCCWLAGITALHRYAPGQRGVGVKLSTGYAIPYKLNGFHCFCLVMIACIFLSFGPQPLINLGWVANNIIPALAAMTIISIGLSIWLYASSFQGKQKLLAVGGSSGYTIYDFFIGRELNPRPFGRLFDLKHFCELYPGMIGWAILDLAIMHRQWTSEGIISLPMALTCLFQIWYVADALWFEPAILTTMDITTEGFGFMLAFGDLVWVPFTYCLQPLYILHHPQELSIGGAAGIVALKLVGYALFRGSNSQKNQFRQDPKHPLVAGLQTLPTKRGTRLIISGWWGLVRHPNYLGDWLMAWAWCLPCGFNSIIPYFYVIYFGILLVHRDGRDEQACQQKYGADWGKYCSIIKWRLVPFVY</sequence>
<evidence type="ECO:0000256" key="13">
    <source>
        <dbReference type="ARBA" id="ARBA00023002"/>
    </source>
</evidence>
<evidence type="ECO:0000256" key="8">
    <source>
        <dbReference type="ARBA" id="ARBA00022692"/>
    </source>
</evidence>
<dbReference type="PANTHER" id="PTHR21257">
    <property type="entry name" value="DELTA(14)-STEROL REDUCTASE"/>
    <property type="match status" value="1"/>
</dbReference>
<dbReference type="PANTHER" id="PTHR21257:SF52">
    <property type="entry name" value="DELTA(14)-STEROL REDUCTASE TM7SF2"/>
    <property type="match status" value="1"/>
</dbReference>
<name>A0AAW1QD54_9CHLO</name>
<dbReference type="Pfam" id="PF01222">
    <property type="entry name" value="ERG4_ERG24"/>
    <property type="match status" value="1"/>
</dbReference>
<dbReference type="InterPro" id="IPR001171">
    <property type="entry name" value="ERG24_DHCR-like"/>
</dbReference>
<evidence type="ECO:0000256" key="7">
    <source>
        <dbReference type="ARBA" id="ARBA00022548"/>
    </source>
</evidence>
<comment type="catalytic activity">
    <reaction evidence="22">
        <text>4,4-dimethyl-8,14-cholestadien-3beta-ol + NADPH + H(+) = 4,4-dimethyl-5alpha-cholest-8-en-3beta-ol + NADP(+)</text>
        <dbReference type="Rhea" id="RHEA:46812"/>
        <dbReference type="ChEBI" id="CHEBI:15378"/>
        <dbReference type="ChEBI" id="CHEBI:57783"/>
        <dbReference type="ChEBI" id="CHEBI:58349"/>
        <dbReference type="ChEBI" id="CHEBI:78904"/>
        <dbReference type="ChEBI" id="CHEBI:87044"/>
    </reaction>
</comment>
<evidence type="ECO:0000256" key="14">
    <source>
        <dbReference type="ARBA" id="ARBA00023011"/>
    </source>
</evidence>
<evidence type="ECO:0000256" key="10">
    <source>
        <dbReference type="ARBA" id="ARBA00022824"/>
    </source>
</evidence>
<comment type="catalytic activity">
    <reaction evidence="24">
        <text>4,4-dimethyl-5alpha-cholesta-8,24-dien-3beta-ol + NADP(+) = 4,4-dimethyl-5alpha-cholesta-8,14,24-trien-3beta-ol + NADPH + H(+)</text>
        <dbReference type="Rhea" id="RHEA:18561"/>
        <dbReference type="ChEBI" id="CHEBI:15378"/>
        <dbReference type="ChEBI" id="CHEBI:17813"/>
        <dbReference type="ChEBI" id="CHEBI:18364"/>
        <dbReference type="ChEBI" id="CHEBI:57783"/>
        <dbReference type="ChEBI" id="CHEBI:58349"/>
        <dbReference type="EC" id="1.3.1.70"/>
    </reaction>
</comment>
<keyword evidence="15" id="KW-0443">Lipid metabolism</keyword>
<proteinExistence type="inferred from homology"/>
<evidence type="ECO:0000256" key="23">
    <source>
        <dbReference type="ARBA" id="ARBA00048712"/>
    </source>
</evidence>
<evidence type="ECO:0000256" key="18">
    <source>
        <dbReference type="ARBA" id="ARBA00023221"/>
    </source>
</evidence>
<evidence type="ECO:0000256" key="5">
    <source>
        <dbReference type="ARBA" id="ARBA00012413"/>
    </source>
</evidence>
<evidence type="ECO:0000256" key="19">
    <source>
        <dbReference type="ARBA" id="ARBA00030165"/>
    </source>
</evidence>
<keyword evidence="8 25" id="KW-0812">Transmembrane</keyword>
<evidence type="ECO:0000256" key="20">
    <source>
        <dbReference type="ARBA" id="ARBA00031227"/>
    </source>
</evidence>
<organism evidence="26 27">
    <name type="scientific">Apatococcus lobatus</name>
    <dbReference type="NCBI Taxonomy" id="904363"/>
    <lineage>
        <taxon>Eukaryota</taxon>
        <taxon>Viridiplantae</taxon>
        <taxon>Chlorophyta</taxon>
        <taxon>core chlorophytes</taxon>
        <taxon>Trebouxiophyceae</taxon>
        <taxon>Chlorellales</taxon>
        <taxon>Chlorellaceae</taxon>
        <taxon>Apatococcus</taxon>
    </lineage>
</organism>
<evidence type="ECO:0000313" key="27">
    <source>
        <dbReference type="Proteomes" id="UP001438707"/>
    </source>
</evidence>
<comment type="subcellular location">
    <subcellularLocation>
        <location evidence="1">Endomembrane system</location>
        <topology evidence="1">Multi-pass membrane protein</topology>
    </subcellularLocation>
    <subcellularLocation>
        <location evidence="2">Endoplasmic reticulum membrane</location>
    </subcellularLocation>
</comment>